<organism evidence="2 3">
    <name type="scientific">Thalassotalea marina</name>
    <dbReference type="NCBI Taxonomy" id="1673741"/>
    <lineage>
        <taxon>Bacteria</taxon>
        <taxon>Pseudomonadati</taxon>
        <taxon>Pseudomonadota</taxon>
        <taxon>Gammaproteobacteria</taxon>
        <taxon>Alteromonadales</taxon>
        <taxon>Colwelliaceae</taxon>
        <taxon>Thalassotalea</taxon>
    </lineage>
</organism>
<dbReference type="InterPro" id="IPR029069">
    <property type="entry name" value="HotDog_dom_sf"/>
</dbReference>
<dbReference type="EMBL" id="BNCK01000006">
    <property type="protein sequence ID" value="GHF97133.1"/>
    <property type="molecule type" value="Genomic_DNA"/>
</dbReference>
<dbReference type="InterPro" id="IPR006684">
    <property type="entry name" value="YbgC/YbaW"/>
</dbReference>
<evidence type="ECO:0000313" key="2">
    <source>
        <dbReference type="EMBL" id="GHF97133.1"/>
    </source>
</evidence>
<evidence type="ECO:0000256" key="1">
    <source>
        <dbReference type="ARBA" id="ARBA00022801"/>
    </source>
</evidence>
<evidence type="ECO:0000313" key="3">
    <source>
        <dbReference type="Proteomes" id="UP000623842"/>
    </source>
</evidence>
<dbReference type="AlphaFoldDB" id="A0A919BLG7"/>
<dbReference type="PIRSF" id="PIRSF003230">
    <property type="entry name" value="YbgC"/>
    <property type="match status" value="1"/>
</dbReference>
<keyword evidence="3" id="KW-1185">Reference proteome</keyword>
<sequence length="142" mass="16629">MNSKNALLSAHAIVDVPFQDCDPMQVVWHGNYARYLEEARRELLRKIDYDYLQMHDSGFAWPIIDMRLKYVGSAVFSQEIRIDAYLKEYESRLKIDYVISDVKTGKKLTKAYTIQVAVCINSKEMQFESPAIFLEKLKPWLD</sequence>
<dbReference type="RefSeq" id="WP_189771482.1">
    <property type="nucleotide sequence ID" value="NZ_BNCK01000006.1"/>
</dbReference>
<protein>
    <submittedName>
        <fullName evidence="2">4-hydroxybenzoyl-CoA thioesterase</fullName>
    </submittedName>
</protein>
<dbReference type="Gene3D" id="3.10.129.10">
    <property type="entry name" value="Hotdog Thioesterase"/>
    <property type="match status" value="1"/>
</dbReference>
<dbReference type="SUPFAM" id="SSF54637">
    <property type="entry name" value="Thioesterase/thiol ester dehydrase-isomerase"/>
    <property type="match status" value="1"/>
</dbReference>
<keyword evidence="1" id="KW-0378">Hydrolase</keyword>
<comment type="caution">
    <text evidence="2">The sequence shown here is derived from an EMBL/GenBank/DDBJ whole genome shotgun (WGS) entry which is preliminary data.</text>
</comment>
<dbReference type="Pfam" id="PF13279">
    <property type="entry name" value="4HBT_2"/>
    <property type="match status" value="1"/>
</dbReference>
<dbReference type="GO" id="GO:0016787">
    <property type="term" value="F:hydrolase activity"/>
    <property type="evidence" value="ECO:0007669"/>
    <property type="project" value="UniProtKB-KW"/>
</dbReference>
<proteinExistence type="predicted"/>
<reference evidence="2" key="2">
    <citation type="submission" date="2020-09" db="EMBL/GenBank/DDBJ databases">
        <authorList>
            <person name="Sun Q."/>
            <person name="Kim S."/>
        </authorList>
    </citation>
    <scope>NUCLEOTIDE SEQUENCE</scope>
    <source>
        <strain evidence="2">KCTC 42731</strain>
    </source>
</reference>
<reference evidence="2" key="1">
    <citation type="journal article" date="2014" name="Int. J. Syst. Evol. Microbiol.">
        <title>Complete genome sequence of Corynebacterium casei LMG S-19264T (=DSM 44701T), isolated from a smear-ripened cheese.</title>
        <authorList>
            <consortium name="US DOE Joint Genome Institute (JGI-PGF)"/>
            <person name="Walter F."/>
            <person name="Albersmeier A."/>
            <person name="Kalinowski J."/>
            <person name="Ruckert C."/>
        </authorList>
    </citation>
    <scope>NUCLEOTIDE SEQUENCE</scope>
    <source>
        <strain evidence="2">KCTC 42731</strain>
    </source>
</reference>
<gene>
    <name evidence="2" type="ORF">GCM10017161_26570</name>
</gene>
<name>A0A919BLG7_9GAMM</name>
<dbReference type="CDD" id="cd00586">
    <property type="entry name" value="4HBT"/>
    <property type="match status" value="1"/>
</dbReference>
<accession>A0A919BLG7</accession>
<dbReference type="Proteomes" id="UP000623842">
    <property type="component" value="Unassembled WGS sequence"/>
</dbReference>